<feature type="region of interest" description="Disordered" evidence="1">
    <location>
        <begin position="1"/>
        <end position="39"/>
    </location>
</feature>
<reference evidence="2" key="1">
    <citation type="submission" date="2018-02" db="EMBL/GenBank/DDBJ databases">
        <title>Rhizophora mucronata_Transcriptome.</title>
        <authorList>
            <person name="Meera S.P."/>
            <person name="Sreeshan A."/>
            <person name="Augustine A."/>
        </authorList>
    </citation>
    <scope>NUCLEOTIDE SEQUENCE</scope>
    <source>
        <tissue evidence="2">Leaf</tissue>
    </source>
</reference>
<organism evidence="2">
    <name type="scientific">Rhizophora mucronata</name>
    <name type="common">Asiatic mangrove</name>
    <dbReference type="NCBI Taxonomy" id="61149"/>
    <lineage>
        <taxon>Eukaryota</taxon>
        <taxon>Viridiplantae</taxon>
        <taxon>Streptophyta</taxon>
        <taxon>Embryophyta</taxon>
        <taxon>Tracheophyta</taxon>
        <taxon>Spermatophyta</taxon>
        <taxon>Magnoliopsida</taxon>
        <taxon>eudicotyledons</taxon>
        <taxon>Gunneridae</taxon>
        <taxon>Pentapetalae</taxon>
        <taxon>rosids</taxon>
        <taxon>fabids</taxon>
        <taxon>Malpighiales</taxon>
        <taxon>Rhizophoraceae</taxon>
        <taxon>Rhizophora</taxon>
    </lineage>
</organism>
<dbReference type="AlphaFoldDB" id="A0A2P2LFF5"/>
<proteinExistence type="predicted"/>
<protein>
    <submittedName>
        <fullName evidence="2">Uncharacterized protein</fullName>
    </submittedName>
</protein>
<sequence>MPFSALNQYSSSRENNTSETKHEQDSILCPGGPDSHLVN</sequence>
<evidence type="ECO:0000313" key="2">
    <source>
        <dbReference type="EMBL" id="MBX16696.1"/>
    </source>
</evidence>
<evidence type="ECO:0000256" key="1">
    <source>
        <dbReference type="SAM" id="MobiDB-lite"/>
    </source>
</evidence>
<feature type="compositionally biased region" description="Polar residues" evidence="1">
    <location>
        <begin position="1"/>
        <end position="18"/>
    </location>
</feature>
<accession>A0A2P2LFF5</accession>
<name>A0A2P2LFF5_RHIMU</name>
<dbReference type="EMBL" id="GGEC01036212">
    <property type="protein sequence ID" value="MBX16696.1"/>
    <property type="molecule type" value="Transcribed_RNA"/>
</dbReference>